<dbReference type="AlphaFoldDB" id="A0AAV2IG04"/>
<gene>
    <name evidence="1" type="ORF">GSLYS_00018177001</name>
</gene>
<feature type="non-terminal residue" evidence="1">
    <location>
        <position position="1"/>
    </location>
</feature>
<evidence type="ECO:0000313" key="2">
    <source>
        <dbReference type="Proteomes" id="UP001497497"/>
    </source>
</evidence>
<dbReference type="GO" id="GO:0003676">
    <property type="term" value="F:nucleic acid binding"/>
    <property type="evidence" value="ECO:0007669"/>
    <property type="project" value="InterPro"/>
</dbReference>
<dbReference type="Proteomes" id="UP001497497">
    <property type="component" value="Unassembled WGS sequence"/>
</dbReference>
<evidence type="ECO:0008006" key="3">
    <source>
        <dbReference type="Google" id="ProtNLM"/>
    </source>
</evidence>
<comment type="caution">
    <text evidence="1">The sequence shown here is derived from an EMBL/GenBank/DDBJ whole genome shotgun (WGS) entry which is preliminary data.</text>
</comment>
<proteinExistence type="predicted"/>
<protein>
    <recommendedName>
        <fullName evidence="3">RNase H type-1 domain-containing protein</fullName>
    </recommendedName>
</protein>
<dbReference type="Gene3D" id="3.30.420.10">
    <property type="entry name" value="Ribonuclease H-like superfamily/Ribonuclease H"/>
    <property type="match status" value="1"/>
</dbReference>
<dbReference type="InterPro" id="IPR036397">
    <property type="entry name" value="RNaseH_sf"/>
</dbReference>
<accession>A0AAV2IG04</accession>
<organism evidence="1 2">
    <name type="scientific">Lymnaea stagnalis</name>
    <name type="common">Great pond snail</name>
    <name type="synonym">Helix stagnalis</name>
    <dbReference type="NCBI Taxonomy" id="6523"/>
    <lineage>
        <taxon>Eukaryota</taxon>
        <taxon>Metazoa</taxon>
        <taxon>Spiralia</taxon>
        <taxon>Lophotrochozoa</taxon>
        <taxon>Mollusca</taxon>
        <taxon>Gastropoda</taxon>
        <taxon>Heterobranchia</taxon>
        <taxon>Euthyneura</taxon>
        <taxon>Panpulmonata</taxon>
        <taxon>Hygrophila</taxon>
        <taxon>Lymnaeoidea</taxon>
        <taxon>Lymnaeidae</taxon>
        <taxon>Lymnaea</taxon>
    </lineage>
</organism>
<sequence length="158" mass="17698">HIFVDGAKCANGTGYGIFINWRLDQKTPPLELSGVCGIHSTSKESEYEAIKVALKVIHESFSNNAIIPYNCVIFTDCQSFLKNLLSNLPVPKLTKINSFIRKITTTFNIQLIFQWIPAHSNNEVHNKVHNMAKDSAHTHPKQDDRKVSLEAAKAIIKA</sequence>
<dbReference type="EMBL" id="CAXITT010000638">
    <property type="protein sequence ID" value="CAL1544694.1"/>
    <property type="molecule type" value="Genomic_DNA"/>
</dbReference>
<reference evidence="1 2" key="1">
    <citation type="submission" date="2024-04" db="EMBL/GenBank/DDBJ databases">
        <authorList>
            <consortium name="Genoscope - CEA"/>
            <person name="William W."/>
        </authorList>
    </citation>
    <scope>NUCLEOTIDE SEQUENCE [LARGE SCALE GENOMIC DNA]</scope>
</reference>
<keyword evidence="2" id="KW-1185">Reference proteome</keyword>
<dbReference type="SUPFAM" id="SSF53098">
    <property type="entry name" value="Ribonuclease H-like"/>
    <property type="match status" value="1"/>
</dbReference>
<evidence type="ECO:0000313" key="1">
    <source>
        <dbReference type="EMBL" id="CAL1544694.1"/>
    </source>
</evidence>
<feature type="non-terminal residue" evidence="1">
    <location>
        <position position="158"/>
    </location>
</feature>
<dbReference type="InterPro" id="IPR012337">
    <property type="entry name" value="RNaseH-like_sf"/>
</dbReference>
<name>A0AAV2IG04_LYMST</name>